<reference evidence="19" key="1">
    <citation type="submission" date="2017-09" db="EMBL/GenBank/DDBJ databases">
        <title>Depth-based differentiation of microbial function through sediment-hosted aquifers and enrichment of novel symbionts in the deep terrestrial subsurface.</title>
        <authorList>
            <person name="Probst A.J."/>
            <person name="Ladd B."/>
            <person name="Jarett J.K."/>
            <person name="Geller-Mcgrath D.E."/>
            <person name="Sieber C.M.K."/>
            <person name="Emerson J.B."/>
            <person name="Anantharaman K."/>
            <person name="Thomas B.C."/>
            <person name="Malmstrom R."/>
            <person name="Stieglmeier M."/>
            <person name="Klingl A."/>
            <person name="Woyke T."/>
            <person name="Ryan C.M."/>
            <person name="Banfield J.F."/>
        </authorList>
    </citation>
    <scope>NUCLEOTIDE SEQUENCE [LARGE SCALE GENOMIC DNA]</scope>
</reference>
<keyword evidence="8 16" id="KW-0274">FAD</keyword>
<dbReference type="InterPro" id="IPR003170">
    <property type="entry name" value="MurB"/>
</dbReference>
<dbReference type="GO" id="GO:0071555">
    <property type="term" value="P:cell wall organization"/>
    <property type="evidence" value="ECO:0007669"/>
    <property type="project" value="UniProtKB-KW"/>
</dbReference>
<evidence type="ECO:0000256" key="15">
    <source>
        <dbReference type="ARBA" id="ARBA00048914"/>
    </source>
</evidence>
<dbReference type="UniPathway" id="UPA00219"/>
<dbReference type="PANTHER" id="PTHR21071:SF4">
    <property type="entry name" value="UDP-N-ACETYLENOLPYRUVOYLGLUCOSAMINE REDUCTASE"/>
    <property type="match status" value="1"/>
</dbReference>
<dbReference type="SUPFAM" id="SSF56194">
    <property type="entry name" value="Uridine diphospho-N-Acetylenolpyruvylglucosamine reductase, MurB, C-terminal domain"/>
    <property type="match status" value="1"/>
</dbReference>
<evidence type="ECO:0000256" key="8">
    <source>
        <dbReference type="ARBA" id="ARBA00022827"/>
    </source>
</evidence>
<dbReference type="GO" id="GO:0051301">
    <property type="term" value="P:cell division"/>
    <property type="evidence" value="ECO:0007669"/>
    <property type="project" value="UniProtKB-KW"/>
</dbReference>
<dbReference type="InterPro" id="IPR016167">
    <property type="entry name" value="FAD-bd_PCMH_sub1"/>
</dbReference>
<evidence type="ECO:0000313" key="19">
    <source>
        <dbReference type="Proteomes" id="UP000229615"/>
    </source>
</evidence>
<evidence type="ECO:0000256" key="13">
    <source>
        <dbReference type="ARBA" id="ARBA00023306"/>
    </source>
</evidence>
<dbReference type="GO" id="GO:0009252">
    <property type="term" value="P:peptidoglycan biosynthetic process"/>
    <property type="evidence" value="ECO:0007669"/>
    <property type="project" value="UniProtKB-UniRule"/>
</dbReference>
<organism evidence="18 19">
    <name type="scientific">Candidatus Harrisonbacteria bacterium CG10_big_fil_rev_8_21_14_0_10_44_23</name>
    <dbReference type="NCBI Taxonomy" id="1974585"/>
    <lineage>
        <taxon>Bacteria</taxon>
        <taxon>Candidatus Harrisoniibacteriota</taxon>
    </lineage>
</organism>
<comment type="function">
    <text evidence="2 16">Cell wall formation.</text>
</comment>
<feature type="active site" evidence="16">
    <location>
        <position position="308"/>
    </location>
</feature>
<keyword evidence="6 16" id="KW-0132">Cell division</keyword>
<gene>
    <name evidence="16" type="primary">murB</name>
    <name evidence="18" type="ORF">COU09_02220</name>
</gene>
<evidence type="ECO:0000259" key="17">
    <source>
        <dbReference type="PROSITE" id="PS51387"/>
    </source>
</evidence>
<dbReference type="EC" id="1.3.1.98" evidence="16"/>
<evidence type="ECO:0000256" key="6">
    <source>
        <dbReference type="ARBA" id="ARBA00022618"/>
    </source>
</evidence>
<evidence type="ECO:0000256" key="2">
    <source>
        <dbReference type="ARBA" id="ARBA00003921"/>
    </source>
</evidence>
<keyword evidence="5 16" id="KW-0963">Cytoplasm</keyword>
<dbReference type="InterPro" id="IPR006094">
    <property type="entry name" value="Oxid_FAD_bind_N"/>
</dbReference>
<dbReference type="Pfam" id="PF02873">
    <property type="entry name" value="MurB_C"/>
    <property type="match status" value="1"/>
</dbReference>
<dbReference type="NCBIfam" id="NF010480">
    <property type="entry name" value="PRK13905.1"/>
    <property type="match status" value="1"/>
</dbReference>
<dbReference type="GO" id="GO:0005829">
    <property type="term" value="C:cytosol"/>
    <property type="evidence" value="ECO:0007669"/>
    <property type="project" value="TreeGrafter"/>
</dbReference>
<evidence type="ECO:0000256" key="16">
    <source>
        <dbReference type="HAMAP-Rule" id="MF_00037"/>
    </source>
</evidence>
<comment type="pathway">
    <text evidence="4 16">Cell wall biogenesis; peptidoglycan biosynthesis.</text>
</comment>
<evidence type="ECO:0000256" key="1">
    <source>
        <dbReference type="ARBA" id="ARBA00001974"/>
    </source>
</evidence>
<dbReference type="PANTHER" id="PTHR21071">
    <property type="entry name" value="UDP-N-ACETYLENOLPYRUVOYLGLUCOSAMINE REDUCTASE"/>
    <property type="match status" value="1"/>
</dbReference>
<dbReference type="NCBIfam" id="TIGR00179">
    <property type="entry name" value="murB"/>
    <property type="match status" value="1"/>
</dbReference>
<feature type="active site" evidence="16">
    <location>
        <position position="161"/>
    </location>
</feature>
<comment type="catalytic activity">
    <reaction evidence="15 16">
        <text>UDP-N-acetyl-alpha-D-muramate + NADP(+) = UDP-N-acetyl-3-O-(1-carboxyvinyl)-alpha-D-glucosamine + NADPH + H(+)</text>
        <dbReference type="Rhea" id="RHEA:12248"/>
        <dbReference type="ChEBI" id="CHEBI:15378"/>
        <dbReference type="ChEBI" id="CHEBI:57783"/>
        <dbReference type="ChEBI" id="CHEBI:58349"/>
        <dbReference type="ChEBI" id="CHEBI:68483"/>
        <dbReference type="ChEBI" id="CHEBI:70757"/>
        <dbReference type="EC" id="1.3.1.98"/>
    </reaction>
</comment>
<comment type="subcellular location">
    <subcellularLocation>
        <location evidence="3 16">Cytoplasm</location>
    </subcellularLocation>
</comment>
<evidence type="ECO:0000256" key="14">
    <source>
        <dbReference type="ARBA" id="ARBA00023316"/>
    </source>
</evidence>
<dbReference type="SUPFAM" id="SSF56176">
    <property type="entry name" value="FAD-binding/transporter-associated domain-like"/>
    <property type="match status" value="1"/>
</dbReference>
<keyword evidence="10 16" id="KW-0133">Cell shape</keyword>
<dbReference type="InterPro" id="IPR036318">
    <property type="entry name" value="FAD-bd_PCMH-like_sf"/>
</dbReference>
<keyword evidence="9 16" id="KW-0521">NADP</keyword>
<evidence type="ECO:0000313" key="18">
    <source>
        <dbReference type="EMBL" id="PIR88467.1"/>
    </source>
</evidence>
<dbReference type="GO" id="GO:0008360">
    <property type="term" value="P:regulation of cell shape"/>
    <property type="evidence" value="ECO:0007669"/>
    <property type="project" value="UniProtKB-KW"/>
</dbReference>
<dbReference type="InterPro" id="IPR016169">
    <property type="entry name" value="FAD-bd_PCMH_sub2"/>
</dbReference>
<keyword evidence="7 16" id="KW-0285">Flavoprotein</keyword>
<evidence type="ECO:0000256" key="4">
    <source>
        <dbReference type="ARBA" id="ARBA00004752"/>
    </source>
</evidence>
<dbReference type="Gene3D" id="3.90.78.10">
    <property type="entry name" value="UDP-N-acetylenolpyruvoylglucosamine reductase, C-terminal domain"/>
    <property type="match status" value="1"/>
</dbReference>
<keyword evidence="11 16" id="KW-0573">Peptidoglycan synthesis</keyword>
<dbReference type="InterPro" id="IPR016166">
    <property type="entry name" value="FAD-bd_PCMH"/>
</dbReference>
<comment type="caution">
    <text evidence="18">The sequence shown here is derived from an EMBL/GenBank/DDBJ whole genome shotgun (WGS) entry which is preliminary data.</text>
</comment>
<dbReference type="Pfam" id="PF01565">
    <property type="entry name" value="FAD_binding_4"/>
    <property type="match status" value="1"/>
</dbReference>
<dbReference type="Gene3D" id="3.30.43.10">
    <property type="entry name" value="Uridine Diphospho-n-acetylenolpyruvylglucosamine Reductase, domain 2"/>
    <property type="match status" value="1"/>
</dbReference>
<dbReference type="GO" id="GO:0008762">
    <property type="term" value="F:UDP-N-acetylmuramate dehydrogenase activity"/>
    <property type="evidence" value="ECO:0007669"/>
    <property type="project" value="UniProtKB-UniRule"/>
</dbReference>
<dbReference type="GO" id="GO:0071949">
    <property type="term" value="F:FAD binding"/>
    <property type="evidence" value="ECO:0007669"/>
    <property type="project" value="InterPro"/>
</dbReference>
<evidence type="ECO:0000256" key="10">
    <source>
        <dbReference type="ARBA" id="ARBA00022960"/>
    </source>
</evidence>
<comment type="similarity">
    <text evidence="16">Belongs to the MurB family.</text>
</comment>
<evidence type="ECO:0000256" key="3">
    <source>
        <dbReference type="ARBA" id="ARBA00004496"/>
    </source>
</evidence>
<dbReference type="InterPro" id="IPR036635">
    <property type="entry name" value="MurB_C_sf"/>
</dbReference>
<dbReference type="Gene3D" id="3.30.465.10">
    <property type="match status" value="1"/>
</dbReference>
<dbReference type="AlphaFoldDB" id="A0A2H0UPY4"/>
<feature type="domain" description="FAD-binding PCMH-type" evidence="17">
    <location>
        <begin position="15"/>
        <end position="187"/>
    </location>
</feature>
<evidence type="ECO:0000256" key="5">
    <source>
        <dbReference type="ARBA" id="ARBA00022490"/>
    </source>
</evidence>
<sequence length="312" mass="34190">MFEKDVDLKKLSNYKIGGKADYFASVGATEELIEVIKEAKEKNLDIFILGGGTNVLIGDDGFRGLVIKPNFLSLTNDGDELKVGAGVTIKDLLNFCIDNSLSGLEWAGGLPGTVGGAIFGNAGAFGGEMKDNVAKVVSVNVDEGEPKVLERNNEECKFGYRDSVFKKLAQTGKREIITEIEFDLELGEKREIETKIQEKIDYRQAKQPLEYPNIGSMFKNVKWDTLPEEVQARFLEKKKNDPFPVLPVAVLIDAAGLKGSKEGGAQVSEKHPNFIVNVDSASSADVKALVDKVQNKIKAEFGVELDREVIFL</sequence>
<dbReference type="PROSITE" id="PS51387">
    <property type="entry name" value="FAD_PCMH"/>
    <property type="match status" value="1"/>
</dbReference>
<keyword evidence="12 16" id="KW-0560">Oxidoreductase</keyword>
<evidence type="ECO:0000256" key="7">
    <source>
        <dbReference type="ARBA" id="ARBA00022630"/>
    </source>
</evidence>
<proteinExistence type="inferred from homology"/>
<comment type="cofactor">
    <cofactor evidence="1 16">
        <name>FAD</name>
        <dbReference type="ChEBI" id="CHEBI:57692"/>
    </cofactor>
</comment>
<keyword evidence="14 16" id="KW-0961">Cell wall biogenesis/degradation</keyword>
<feature type="active site" description="Proton donor" evidence="16">
    <location>
        <position position="216"/>
    </location>
</feature>
<accession>A0A2H0UPY4</accession>
<name>A0A2H0UPY4_9BACT</name>
<dbReference type="EMBL" id="PFBB01000023">
    <property type="protein sequence ID" value="PIR88467.1"/>
    <property type="molecule type" value="Genomic_DNA"/>
</dbReference>
<keyword evidence="13 16" id="KW-0131">Cell cycle</keyword>
<dbReference type="HAMAP" id="MF_00037">
    <property type="entry name" value="MurB"/>
    <property type="match status" value="1"/>
</dbReference>
<dbReference type="Proteomes" id="UP000229615">
    <property type="component" value="Unassembled WGS sequence"/>
</dbReference>
<protein>
    <recommendedName>
        <fullName evidence="16">UDP-N-acetylenolpyruvoylglucosamine reductase</fullName>
        <ecNumber evidence="16">1.3.1.98</ecNumber>
    </recommendedName>
    <alternativeName>
        <fullName evidence="16">UDP-N-acetylmuramate dehydrogenase</fullName>
    </alternativeName>
</protein>
<evidence type="ECO:0000256" key="11">
    <source>
        <dbReference type="ARBA" id="ARBA00022984"/>
    </source>
</evidence>
<evidence type="ECO:0000256" key="12">
    <source>
        <dbReference type="ARBA" id="ARBA00023002"/>
    </source>
</evidence>
<dbReference type="InterPro" id="IPR011601">
    <property type="entry name" value="MurB_C"/>
</dbReference>
<evidence type="ECO:0000256" key="9">
    <source>
        <dbReference type="ARBA" id="ARBA00022857"/>
    </source>
</evidence>